<sequence length="108" mass="11634">MLDICFVEPERRHLPKDPGGLVHAGCVDLDAHRSLAALFDRCIQGGANLKYFDDTLLRAEQVVTMLAIFTVNAPERGAPRGQIAAFKSMHAILTRAAAQGVGLAAFCD</sequence>
<reference evidence="1" key="1">
    <citation type="submission" date="2019-12" db="EMBL/GenBank/DDBJ databases">
        <authorList>
            <person name="Cremers G."/>
        </authorList>
    </citation>
    <scope>NUCLEOTIDE SEQUENCE</scope>
    <source>
        <strain evidence="1">Vvax</strain>
    </source>
</reference>
<dbReference type="EMBL" id="LR743507">
    <property type="protein sequence ID" value="CAA2107827.1"/>
    <property type="molecule type" value="Genomic_DNA"/>
</dbReference>
<evidence type="ECO:0000313" key="1">
    <source>
        <dbReference type="EMBL" id="CAA2107827.1"/>
    </source>
</evidence>
<dbReference type="AlphaFoldDB" id="A0A679JAB7"/>
<protein>
    <submittedName>
        <fullName evidence="1">Uncharacterized protein</fullName>
    </submittedName>
</protein>
<gene>
    <name evidence="1" type="ORF">VVAX_04430</name>
</gene>
<name>A0A679JAB7_VARPD</name>
<accession>A0A679JAB7</accession>
<organism evidence="1">
    <name type="scientific">Variovorax paradoxus</name>
    <dbReference type="NCBI Taxonomy" id="34073"/>
    <lineage>
        <taxon>Bacteria</taxon>
        <taxon>Pseudomonadati</taxon>
        <taxon>Pseudomonadota</taxon>
        <taxon>Betaproteobacteria</taxon>
        <taxon>Burkholderiales</taxon>
        <taxon>Comamonadaceae</taxon>
        <taxon>Variovorax</taxon>
    </lineage>
</organism>
<proteinExistence type="predicted"/>
<dbReference type="RefSeq" id="WP_339091969.1">
    <property type="nucleotide sequence ID" value="NZ_LR743507.1"/>
</dbReference>